<dbReference type="Gene3D" id="3.50.30.30">
    <property type="match status" value="1"/>
</dbReference>
<evidence type="ECO:0000313" key="2">
    <source>
        <dbReference type="Proteomes" id="UP001358417"/>
    </source>
</evidence>
<dbReference type="GeneID" id="89977844"/>
<accession>A0AAV9NLF2</accession>
<name>A0AAV9NLF2_9EURO</name>
<organism evidence="1 2">
    <name type="scientific">Exophiala bonariae</name>
    <dbReference type="NCBI Taxonomy" id="1690606"/>
    <lineage>
        <taxon>Eukaryota</taxon>
        <taxon>Fungi</taxon>
        <taxon>Dikarya</taxon>
        <taxon>Ascomycota</taxon>
        <taxon>Pezizomycotina</taxon>
        <taxon>Eurotiomycetes</taxon>
        <taxon>Chaetothyriomycetidae</taxon>
        <taxon>Chaetothyriales</taxon>
        <taxon>Herpotrichiellaceae</taxon>
        <taxon>Exophiala</taxon>
    </lineage>
</organism>
<gene>
    <name evidence="1" type="ORF">LTR84_009686</name>
</gene>
<comment type="caution">
    <text evidence="1">The sequence shown here is derived from an EMBL/GenBank/DDBJ whole genome shotgun (WGS) entry which is preliminary data.</text>
</comment>
<evidence type="ECO:0000313" key="1">
    <source>
        <dbReference type="EMBL" id="KAK5059803.1"/>
    </source>
</evidence>
<dbReference type="AlphaFoldDB" id="A0AAV9NLF2"/>
<proteinExistence type="predicted"/>
<dbReference type="EMBL" id="JAVRRD010000004">
    <property type="protein sequence ID" value="KAK5059803.1"/>
    <property type="molecule type" value="Genomic_DNA"/>
</dbReference>
<dbReference type="Gene3D" id="3.40.630.10">
    <property type="entry name" value="Zn peptidases"/>
    <property type="match status" value="1"/>
</dbReference>
<dbReference type="SUPFAM" id="SSF53187">
    <property type="entry name" value="Zn-dependent exopeptidases"/>
    <property type="match status" value="1"/>
</dbReference>
<reference evidence="1 2" key="1">
    <citation type="submission" date="2023-08" db="EMBL/GenBank/DDBJ databases">
        <title>Black Yeasts Isolated from many extreme environments.</title>
        <authorList>
            <person name="Coleine C."/>
            <person name="Stajich J.E."/>
            <person name="Selbmann L."/>
        </authorList>
    </citation>
    <scope>NUCLEOTIDE SEQUENCE [LARGE SCALE GENOMIC DNA]</scope>
    <source>
        <strain evidence="1 2">CCFEE 5792</strain>
    </source>
</reference>
<sequence>MKVAAALPFTRRNQEAVAFSDLDYFTSETAFLANLGTRVTGTPEHNVLIDHIKGSLELLGLPVYAHHLNFTYNDQLISPPKLVVNNAELEISSYLPYSGNTDFEGLTGELVDLTGSNVKDINWARAKGKIAVVNITGGLQDYRDTLAPWAGQPDWYVATGIPPTVADARVGNLTQARQAGVKAVIHLWENISTGSAFGQYTPFKRLFQDMPSVFVAGQPAMAVKTAIKENTTATLTLQGKLHPNTTTRTIYTVFAGNKYPNETVIINTHTDGTNALEENGYIAIMSYARHLLANPPKRTTVLVFLTGHMHQPAFSTRGRAMRRWLDDHIEFWSGGDGNNMTAVASTCVEHLGALEWAEDLSNDTYFPTGRLADEILYANTPETLAILQQHWNGAREGFLRVSNPIPKGLQFGEGQPLTDVGIPNIALVTSPLYTVAEMPRDFDERKLIDIPAMKRQVDSFFRVWADMDTLERDAFGIVPPMVRPA</sequence>
<evidence type="ECO:0008006" key="3">
    <source>
        <dbReference type="Google" id="ProtNLM"/>
    </source>
</evidence>
<dbReference type="Proteomes" id="UP001358417">
    <property type="component" value="Unassembled WGS sequence"/>
</dbReference>
<protein>
    <recommendedName>
        <fullName evidence="3">Peptide hydrolase</fullName>
    </recommendedName>
</protein>
<keyword evidence="2" id="KW-1185">Reference proteome</keyword>
<dbReference type="RefSeq" id="XP_064709624.1">
    <property type="nucleotide sequence ID" value="XM_064853225.1"/>
</dbReference>